<accession>A0ABQ1XF11</accession>
<feature type="domain" description="DRBM" evidence="11">
    <location>
        <begin position="157"/>
        <end position="226"/>
    </location>
</feature>
<reference evidence="14" key="1">
    <citation type="journal article" date="2019" name="Int. J. Syst. Evol. Microbiol.">
        <title>The Global Catalogue of Microorganisms (GCM) 10K type strain sequencing project: providing services to taxonomists for standard genome sequencing and annotation.</title>
        <authorList>
            <consortium name="The Broad Institute Genomics Platform"/>
            <consortium name="The Broad Institute Genome Sequencing Center for Infectious Disease"/>
            <person name="Wu L."/>
            <person name="Ma J."/>
        </authorList>
    </citation>
    <scope>NUCLEOTIDE SEQUENCE [LARGE SCALE GENOMIC DNA]</scope>
    <source>
        <strain evidence="14">CGMCC 1.12766</strain>
    </source>
</reference>
<evidence type="ECO:0000256" key="3">
    <source>
        <dbReference type="ARBA" id="ARBA00022664"/>
    </source>
</evidence>
<dbReference type="EMBL" id="BMFS01000002">
    <property type="protein sequence ID" value="GGG92692.1"/>
    <property type="molecule type" value="Genomic_DNA"/>
</dbReference>
<keyword evidence="8" id="KW-0699">rRNA-binding</keyword>
<evidence type="ECO:0000313" key="13">
    <source>
        <dbReference type="EMBL" id="GGG92692.1"/>
    </source>
</evidence>
<feature type="active site" evidence="8">
    <location>
        <position position="49"/>
    </location>
</feature>
<evidence type="ECO:0000256" key="9">
    <source>
        <dbReference type="SAM" id="Coils"/>
    </source>
</evidence>
<evidence type="ECO:0000256" key="10">
    <source>
        <dbReference type="SAM" id="MobiDB-lite"/>
    </source>
</evidence>
<dbReference type="InterPro" id="IPR011907">
    <property type="entry name" value="RNase_III"/>
</dbReference>
<gene>
    <name evidence="8 13" type="primary">rnc</name>
    <name evidence="13" type="ORF">GCM10007420_05160</name>
</gene>
<dbReference type="SUPFAM" id="SSF69065">
    <property type="entry name" value="RNase III domain-like"/>
    <property type="match status" value="1"/>
</dbReference>
<keyword evidence="8" id="KW-0963">Cytoplasm</keyword>
<dbReference type="Pfam" id="PF14622">
    <property type="entry name" value="Ribonucleas_3_3"/>
    <property type="match status" value="1"/>
</dbReference>
<dbReference type="NCBIfam" id="TIGR02191">
    <property type="entry name" value="RNaseIII"/>
    <property type="match status" value="1"/>
</dbReference>
<feature type="active site" evidence="8">
    <location>
        <position position="121"/>
    </location>
</feature>
<feature type="region of interest" description="Disordered" evidence="10">
    <location>
        <begin position="204"/>
        <end position="229"/>
    </location>
</feature>
<dbReference type="HAMAP" id="MF_00104">
    <property type="entry name" value="RNase_III"/>
    <property type="match status" value="1"/>
</dbReference>
<keyword evidence="3 8" id="KW-0507">mRNA processing</keyword>
<proteinExistence type="inferred from homology"/>
<feature type="binding site" evidence="8">
    <location>
        <position position="118"/>
    </location>
    <ligand>
        <name>Mg(2+)</name>
        <dbReference type="ChEBI" id="CHEBI:18420"/>
    </ligand>
</feature>
<feature type="compositionally biased region" description="Basic and acidic residues" evidence="10">
    <location>
        <begin position="220"/>
        <end position="229"/>
    </location>
</feature>
<comment type="subunit">
    <text evidence="8">Homodimer.</text>
</comment>
<protein>
    <recommendedName>
        <fullName evidence="8">Ribonuclease 3</fullName>
        <ecNumber evidence="8">3.1.26.3</ecNumber>
    </recommendedName>
    <alternativeName>
        <fullName evidence="8">Ribonuclease III</fullName>
        <shortName evidence="8">RNase III</shortName>
    </alternativeName>
</protein>
<dbReference type="InterPro" id="IPR014720">
    <property type="entry name" value="dsRBD_dom"/>
</dbReference>
<feature type="binding site" evidence="8">
    <location>
        <position position="45"/>
    </location>
    <ligand>
        <name>Mg(2+)</name>
        <dbReference type="ChEBI" id="CHEBI:18420"/>
    </ligand>
</feature>
<comment type="function">
    <text evidence="8">Digests double-stranded RNA. Involved in the processing of primary rRNA transcript to yield the immediate precursors to the large and small rRNAs (23S and 16S). Processes some mRNAs, and tRNAs when they are encoded in the rRNA operon. Processes pre-crRNA and tracrRNA of type II CRISPR loci if present in the organism.</text>
</comment>
<dbReference type="Proteomes" id="UP000648722">
    <property type="component" value="Unassembled WGS sequence"/>
</dbReference>
<keyword evidence="8" id="KW-0698">rRNA processing</keyword>
<evidence type="ECO:0000259" key="11">
    <source>
        <dbReference type="PROSITE" id="PS50137"/>
    </source>
</evidence>
<keyword evidence="6 8" id="KW-0378">Hydrolase</keyword>
<dbReference type="Gene3D" id="1.10.1520.10">
    <property type="entry name" value="Ribonuclease III domain"/>
    <property type="match status" value="1"/>
</dbReference>
<dbReference type="EC" id="3.1.26.3" evidence="8"/>
<dbReference type="RefSeq" id="WP_188450995.1">
    <property type="nucleotide sequence ID" value="NZ_BMFS01000002.1"/>
</dbReference>
<feature type="coiled-coil region" evidence="9">
    <location>
        <begin position="141"/>
        <end position="168"/>
    </location>
</feature>
<feature type="domain" description="RNase III" evidence="12">
    <location>
        <begin position="5"/>
        <end position="132"/>
    </location>
</feature>
<evidence type="ECO:0000256" key="7">
    <source>
        <dbReference type="ARBA" id="ARBA00022884"/>
    </source>
</evidence>
<keyword evidence="8" id="KW-0819">tRNA processing</keyword>
<sequence>MTNRIKRLEDAIGYQFSDPVLLETALTHASHGDGRRRTDSNERMEFLGDRVLGLLVSEQLYAMFEGLSEGGLAHRLNALVNKGACARVARSIGLGDALLLSPGEDRLGGRDKESILGDACEALIGAIYLDGGLSAARAFFASAWEKELAQLKRQTKDAKSHLQEWAARKRLAAPAYETLSRKGPDHRPHFTVEVRIDGLEPAIGEGNTKQAAQRAAAEAMLKREHAHDQ</sequence>
<keyword evidence="4 8" id="KW-0540">Nuclease</keyword>
<dbReference type="PROSITE" id="PS50142">
    <property type="entry name" value="RNASE_3_2"/>
    <property type="match status" value="1"/>
</dbReference>
<dbReference type="CDD" id="cd10845">
    <property type="entry name" value="DSRM_RNAse_III_family"/>
    <property type="match status" value="1"/>
</dbReference>
<keyword evidence="7 8" id="KW-0694">RNA-binding</keyword>
<comment type="subcellular location">
    <subcellularLocation>
        <location evidence="8">Cytoplasm</location>
    </subcellularLocation>
</comment>
<evidence type="ECO:0000256" key="6">
    <source>
        <dbReference type="ARBA" id="ARBA00022801"/>
    </source>
</evidence>
<evidence type="ECO:0000256" key="4">
    <source>
        <dbReference type="ARBA" id="ARBA00022722"/>
    </source>
</evidence>
<keyword evidence="8" id="KW-0479">Metal-binding</keyword>
<dbReference type="InterPro" id="IPR000999">
    <property type="entry name" value="RNase_III_dom"/>
</dbReference>
<feature type="binding site" evidence="8">
    <location>
        <position position="121"/>
    </location>
    <ligand>
        <name>Mg(2+)</name>
        <dbReference type="ChEBI" id="CHEBI:18420"/>
    </ligand>
</feature>
<dbReference type="PROSITE" id="PS00517">
    <property type="entry name" value="RNASE_3_1"/>
    <property type="match status" value="1"/>
</dbReference>
<dbReference type="SMART" id="SM00358">
    <property type="entry name" value="DSRM"/>
    <property type="match status" value="1"/>
</dbReference>
<evidence type="ECO:0000259" key="12">
    <source>
        <dbReference type="PROSITE" id="PS50142"/>
    </source>
</evidence>
<keyword evidence="8" id="KW-0460">Magnesium</keyword>
<comment type="caution">
    <text evidence="13">The sequence shown here is derived from an EMBL/GenBank/DDBJ whole genome shotgun (WGS) entry which is preliminary data.</text>
</comment>
<organism evidence="13 14">
    <name type="scientific">Glycocaulis albus</name>
    <dbReference type="NCBI Taxonomy" id="1382801"/>
    <lineage>
        <taxon>Bacteria</taxon>
        <taxon>Pseudomonadati</taxon>
        <taxon>Pseudomonadota</taxon>
        <taxon>Alphaproteobacteria</taxon>
        <taxon>Maricaulales</taxon>
        <taxon>Maricaulaceae</taxon>
        <taxon>Glycocaulis</taxon>
    </lineage>
</organism>
<dbReference type="SUPFAM" id="SSF54768">
    <property type="entry name" value="dsRNA-binding domain-like"/>
    <property type="match status" value="1"/>
</dbReference>
<dbReference type="CDD" id="cd00593">
    <property type="entry name" value="RIBOc"/>
    <property type="match status" value="1"/>
</dbReference>
<evidence type="ECO:0000256" key="5">
    <source>
        <dbReference type="ARBA" id="ARBA00022759"/>
    </source>
</evidence>
<evidence type="ECO:0000256" key="2">
    <source>
        <dbReference type="ARBA" id="ARBA00010183"/>
    </source>
</evidence>
<comment type="catalytic activity">
    <reaction evidence="1 8">
        <text>Endonucleolytic cleavage to 5'-phosphomonoester.</text>
        <dbReference type="EC" id="3.1.26.3"/>
    </reaction>
</comment>
<comment type="cofactor">
    <cofactor evidence="8">
        <name>Mg(2+)</name>
        <dbReference type="ChEBI" id="CHEBI:18420"/>
    </cofactor>
</comment>
<name>A0ABQ1XF11_9PROT</name>
<evidence type="ECO:0000313" key="14">
    <source>
        <dbReference type="Proteomes" id="UP000648722"/>
    </source>
</evidence>
<evidence type="ECO:0000256" key="8">
    <source>
        <dbReference type="HAMAP-Rule" id="MF_00104"/>
    </source>
</evidence>
<dbReference type="PANTHER" id="PTHR11207:SF0">
    <property type="entry name" value="RIBONUCLEASE 3"/>
    <property type="match status" value="1"/>
</dbReference>
<feature type="compositionally biased region" description="Low complexity" evidence="10">
    <location>
        <begin position="210"/>
        <end position="219"/>
    </location>
</feature>
<dbReference type="Gene3D" id="3.30.160.20">
    <property type="match status" value="1"/>
</dbReference>
<dbReference type="PANTHER" id="PTHR11207">
    <property type="entry name" value="RIBONUCLEASE III"/>
    <property type="match status" value="1"/>
</dbReference>
<evidence type="ECO:0000256" key="1">
    <source>
        <dbReference type="ARBA" id="ARBA00000109"/>
    </source>
</evidence>
<dbReference type="Pfam" id="PF00035">
    <property type="entry name" value="dsrm"/>
    <property type="match status" value="1"/>
</dbReference>
<keyword evidence="5 8" id="KW-0255">Endonuclease</keyword>
<dbReference type="SMART" id="SM00535">
    <property type="entry name" value="RIBOc"/>
    <property type="match status" value="1"/>
</dbReference>
<dbReference type="InterPro" id="IPR036389">
    <property type="entry name" value="RNase_III_sf"/>
</dbReference>
<keyword evidence="14" id="KW-1185">Reference proteome</keyword>
<keyword evidence="9" id="KW-0175">Coiled coil</keyword>
<comment type="similarity">
    <text evidence="2">Belongs to the ribonuclease III family.</text>
</comment>
<dbReference type="PROSITE" id="PS50137">
    <property type="entry name" value="DS_RBD"/>
    <property type="match status" value="1"/>
</dbReference>